<keyword evidence="4" id="KW-1185">Reference proteome</keyword>
<proteinExistence type="predicted"/>
<dbReference type="CDD" id="cd00093">
    <property type="entry name" value="HTH_XRE"/>
    <property type="match status" value="1"/>
</dbReference>
<dbReference type="GO" id="GO:0003700">
    <property type="term" value="F:DNA-binding transcription factor activity"/>
    <property type="evidence" value="ECO:0007669"/>
    <property type="project" value="TreeGrafter"/>
</dbReference>
<dbReference type="SUPFAM" id="SSF47413">
    <property type="entry name" value="lambda repressor-like DNA-binding domains"/>
    <property type="match status" value="1"/>
</dbReference>
<dbReference type="Pfam" id="PF01381">
    <property type="entry name" value="HTH_3"/>
    <property type="match status" value="1"/>
</dbReference>
<dbReference type="SMART" id="SM00530">
    <property type="entry name" value="HTH_XRE"/>
    <property type="match status" value="1"/>
</dbReference>
<reference evidence="3 4" key="1">
    <citation type="submission" date="2022-01" db="EMBL/GenBank/DDBJ databases">
        <authorList>
            <person name="Stokar-Avihail A."/>
        </authorList>
    </citation>
    <scope>NUCLEOTIDE SEQUENCE [LARGE SCALE GENOMIC DNA]</scope>
</reference>
<dbReference type="EMBL" id="OM236516">
    <property type="protein sequence ID" value="UNY48821.1"/>
    <property type="molecule type" value="Genomic_DNA"/>
</dbReference>
<keyword evidence="1" id="KW-0238">DNA-binding</keyword>
<dbReference type="InterPro" id="IPR050807">
    <property type="entry name" value="TransReg_Diox_bact_type"/>
</dbReference>
<dbReference type="PANTHER" id="PTHR46797:SF1">
    <property type="entry name" value="METHYLPHOSPHONATE SYNTHASE"/>
    <property type="match status" value="1"/>
</dbReference>
<accession>A0AAE9K8J9</accession>
<dbReference type="PROSITE" id="PS50943">
    <property type="entry name" value="HTH_CROC1"/>
    <property type="match status" value="1"/>
</dbReference>
<dbReference type="Proteomes" id="UP000831021">
    <property type="component" value="Segment"/>
</dbReference>
<name>A0AAE9K8J9_9CAUD</name>
<protein>
    <recommendedName>
        <fullName evidence="2">HTH cro/C1-type domain-containing protein</fullName>
    </recommendedName>
</protein>
<dbReference type="Gene3D" id="1.10.260.40">
    <property type="entry name" value="lambda repressor-like DNA-binding domains"/>
    <property type="match status" value="1"/>
</dbReference>
<sequence>MNKDISRNLRRIRQERGYGLVQAAEGIGVSRGYLSKLENGVQYPSIPIIDKIAKFYGVDRVSIMSESIDIESLHKKYSMTLNGVEITENELKVAIDAIKKYRMNK</sequence>
<dbReference type="InterPro" id="IPR001387">
    <property type="entry name" value="Cro/C1-type_HTH"/>
</dbReference>
<evidence type="ECO:0000313" key="3">
    <source>
        <dbReference type="EMBL" id="UNY48821.1"/>
    </source>
</evidence>
<dbReference type="GO" id="GO:0003677">
    <property type="term" value="F:DNA binding"/>
    <property type="evidence" value="ECO:0007669"/>
    <property type="project" value="UniProtKB-KW"/>
</dbReference>
<dbReference type="InterPro" id="IPR010982">
    <property type="entry name" value="Lambda_DNA-bd_dom_sf"/>
</dbReference>
<evidence type="ECO:0000313" key="4">
    <source>
        <dbReference type="Proteomes" id="UP000831021"/>
    </source>
</evidence>
<organism evidence="3 4">
    <name type="scientific">Bacillus phage FADO</name>
    <dbReference type="NCBI Taxonomy" id="2917160"/>
    <lineage>
        <taxon>Viruses</taxon>
        <taxon>Duplodnaviria</taxon>
        <taxon>Heunggongvirae</taxon>
        <taxon>Uroviricota</taxon>
        <taxon>Caudoviricetes</taxon>
        <taxon>Heleneionescovirinae</taxon>
        <taxon>Zhangjivirus</taxon>
        <taxon>Zhangjivirus fado</taxon>
    </lineage>
</organism>
<gene>
    <name evidence="3" type="ORF">fado_106</name>
</gene>
<evidence type="ECO:0000259" key="2">
    <source>
        <dbReference type="PROSITE" id="PS50943"/>
    </source>
</evidence>
<feature type="domain" description="HTH cro/C1-type" evidence="2">
    <location>
        <begin position="9"/>
        <end position="63"/>
    </location>
</feature>
<evidence type="ECO:0000256" key="1">
    <source>
        <dbReference type="ARBA" id="ARBA00023125"/>
    </source>
</evidence>
<dbReference type="PANTHER" id="PTHR46797">
    <property type="entry name" value="HTH-TYPE TRANSCRIPTIONAL REGULATOR"/>
    <property type="match status" value="1"/>
</dbReference>